<dbReference type="InterPro" id="IPR006103">
    <property type="entry name" value="Glyco_hydro_2_cat"/>
</dbReference>
<comment type="similarity">
    <text evidence="1">Belongs to the glycosyl hydrolase 2 family.</text>
</comment>
<reference evidence="6" key="1">
    <citation type="submission" date="2023-03" db="EMBL/GenBank/DDBJ databases">
        <authorList>
            <person name="Steffen K."/>
            <person name="Cardenas P."/>
        </authorList>
    </citation>
    <scope>NUCLEOTIDE SEQUENCE</scope>
</reference>
<evidence type="ECO:0000256" key="1">
    <source>
        <dbReference type="ARBA" id="ARBA00007401"/>
    </source>
</evidence>
<keyword evidence="2" id="KW-0378">Hydrolase</keyword>
<dbReference type="Gene3D" id="2.60.120.260">
    <property type="entry name" value="Galactose-binding domain-like"/>
    <property type="match status" value="1"/>
</dbReference>
<name>A0AA35WQ99_GEOBA</name>
<dbReference type="PANTHER" id="PTHR42732:SF3">
    <property type="entry name" value="HYDROLASE"/>
    <property type="match status" value="1"/>
</dbReference>
<dbReference type="SUPFAM" id="SSF49785">
    <property type="entry name" value="Galactose-binding domain-like"/>
    <property type="match status" value="1"/>
</dbReference>
<dbReference type="Pfam" id="PF02836">
    <property type="entry name" value="Glyco_hydro_2_C"/>
    <property type="match status" value="1"/>
</dbReference>
<dbReference type="GO" id="GO:0004553">
    <property type="term" value="F:hydrolase activity, hydrolyzing O-glycosyl compounds"/>
    <property type="evidence" value="ECO:0007669"/>
    <property type="project" value="InterPro"/>
</dbReference>
<dbReference type="Pfam" id="PF00703">
    <property type="entry name" value="Glyco_hydro_2"/>
    <property type="match status" value="1"/>
</dbReference>
<keyword evidence="3" id="KW-0326">Glycosidase</keyword>
<protein>
    <submittedName>
        <fullName evidence="6">Beta-galactosidase</fullName>
    </submittedName>
</protein>
<evidence type="ECO:0000256" key="2">
    <source>
        <dbReference type="ARBA" id="ARBA00022801"/>
    </source>
</evidence>
<dbReference type="Gene3D" id="2.60.40.10">
    <property type="entry name" value="Immunoglobulins"/>
    <property type="match status" value="1"/>
</dbReference>
<dbReference type="AlphaFoldDB" id="A0AA35WQ99"/>
<feature type="domain" description="Glycoside hydrolase family 2 catalytic" evidence="5">
    <location>
        <begin position="205"/>
        <end position="417"/>
    </location>
</feature>
<sequence>MSIGKTTVWVNGQIIGKNENGYLPFEFDITDALTPGEPALIVVRAYDAQDHGEQLAGKQIGWYERTSGIWQSVYLEPRNETHIAQCHITPDIDNASATFAVKVGGNHREDAEVGNRPNHIQKPLLLRWNCDGLTGSVEVSGDHDTQWTINIPPEQLRLWDVDTPNLYDVTLELLAETNTVIDRIFTYFGMRKVSIAKAPGGDYQYIYLNNRPIYLLGALNQSFNPEGVYTFLTDEAIRRDIERAKEFGFNFLRLHIKVDEPRLYYWADKLGLLFMCDIPNFGDYTEKAKARSEQTLRGNIARDYNHPSIISWCNFNETWGLGGREYKEMHERQEWVREMYHLAKSLDTTRLIEDNSPCLYDHVETDINSWHFYINDYERAKEHIANVVEETYPGSAFNYAGGNVQSDAPLINSEYGGISAGAGDKDVSWCFKYLTNELRLHPKICGYIYTELQDIEWEHNGFMNYDRSIKAFGYDYLDINTLDFIAIDYPPGTTVRPGEKIKADIYTSHFSHKTITGATLHWQLDTMSATGDITRGCVSGSVDIPFPQYQVENVHQLELTMPDVHPAVGTLHVWVTDGTGSVVARNFINFEHVEGDCIPETNPAVEPSDSGLVGGASEYDSGDSRISINYAPGDVSKSSWDEPARDEHLFSAEGSGYVEYEIALPEGLGTTNPTEMELIFEASSSNGGARQTEPEKHPSDVTISVNGVEIETIRIPDCPADARGVLSYIHGQPGNYGYLYRVKVDPPLVFEREADTLTVRYEVKADAAAKGGFALYGARMGRYPTGPHLLIHQN</sequence>
<dbReference type="EMBL" id="CASHTH010002442">
    <property type="protein sequence ID" value="CAI8029858.1"/>
    <property type="molecule type" value="Genomic_DNA"/>
</dbReference>
<feature type="domain" description="Glycoside hydrolase family 2 immunoglobulin-like beta-sandwich" evidence="4">
    <location>
        <begin position="81"/>
        <end position="191"/>
    </location>
</feature>
<dbReference type="InterPro" id="IPR006102">
    <property type="entry name" value="Ig-like_GH2"/>
</dbReference>
<comment type="caution">
    <text evidence="6">The sequence shown here is derived from an EMBL/GenBank/DDBJ whole genome shotgun (WGS) entry which is preliminary data.</text>
</comment>
<proteinExistence type="inferred from homology"/>
<dbReference type="Gene3D" id="3.20.20.80">
    <property type="entry name" value="Glycosidases"/>
    <property type="match status" value="1"/>
</dbReference>
<evidence type="ECO:0000313" key="6">
    <source>
        <dbReference type="EMBL" id="CAI8029858.1"/>
    </source>
</evidence>
<dbReference type="Proteomes" id="UP001174909">
    <property type="component" value="Unassembled WGS sequence"/>
</dbReference>
<evidence type="ECO:0000256" key="3">
    <source>
        <dbReference type="ARBA" id="ARBA00023295"/>
    </source>
</evidence>
<dbReference type="InterPro" id="IPR051913">
    <property type="entry name" value="GH2_Domain-Containing"/>
</dbReference>
<dbReference type="InterPro" id="IPR017853">
    <property type="entry name" value="GH"/>
</dbReference>
<dbReference type="PANTHER" id="PTHR42732">
    <property type="entry name" value="BETA-GALACTOSIDASE"/>
    <property type="match status" value="1"/>
</dbReference>
<dbReference type="InterPro" id="IPR008979">
    <property type="entry name" value="Galactose-bd-like_sf"/>
</dbReference>
<evidence type="ECO:0000313" key="7">
    <source>
        <dbReference type="Proteomes" id="UP001174909"/>
    </source>
</evidence>
<evidence type="ECO:0000259" key="4">
    <source>
        <dbReference type="Pfam" id="PF00703"/>
    </source>
</evidence>
<dbReference type="SUPFAM" id="SSF49303">
    <property type="entry name" value="beta-Galactosidase/glucuronidase domain"/>
    <property type="match status" value="1"/>
</dbReference>
<dbReference type="SUPFAM" id="SSF51445">
    <property type="entry name" value="(Trans)glycosidases"/>
    <property type="match status" value="1"/>
</dbReference>
<keyword evidence="7" id="KW-1185">Reference proteome</keyword>
<organism evidence="6 7">
    <name type="scientific">Geodia barretti</name>
    <name type="common">Barrett's horny sponge</name>
    <dbReference type="NCBI Taxonomy" id="519541"/>
    <lineage>
        <taxon>Eukaryota</taxon>
        <taxon>Metazoa</taxon>
        <taxon>Porifera</taxon>
        <taxon>Demospongiae</taxon>
        <taxon>Heteroscleromorpha</taxon>
        <taxon>Tetractinellida</taxon>
        <taxon>Astrophorina</taxon>
        <taxon>Geodiidae</taxon>
        <taxon>Geodia</taxon>
    </lineage>
</organism>
<dbReference type="InterPro" id="IPR013783">
    <property type="entry name" value="Ig-like_fold"/>
</dbReference>
<dbReference type="InterPro" id="IPR036156">
    <property type="entry name" value="Beta-gal/glucu_dom_sf"/>
</dbReference>
<dbReference type="GO" id="GO:0005975">
    <property type="term" value="P:carbohydrate metabolic process"/>
    <property type="evidence" value="ECO:0007669"/>
    <property type="project" value="InterPro"/>
</dbReference>
<evidence type="ECO:0000259" key="5">
    <source>
        <dbReference type="Pfam" id="PF02836"/>
    </source>
</evidence>
<gene>
    <name evidence="6" type="ORF">GBAR_LOCUS16944</name>
</gene>
<accession>A0AA35WQ99</accession>